<sequence>MQVSSEQTSACLNSDFSLINMGCCESSRPPYAPYGGNAHHHQGPYSQGHGYQNQSNGYVPGGVVQGKPVMGGSPGYAAYPYSTPSPCDGYQAGHHHYAQPYGQPAYGQAAYGQPAYGQPAYGQPAYGQPAYGQGGGGGNGMAMAGAGLAGLAGGFLAAELIDDIF</sequence>
<accession>A0ABP0NJ65</accession>
<comment type="caution">
    <text evidence="1">The sequence shown here is derived from an EMBL/GenBank/DDBJ whole genome shotgun (WGS) entry which is preliminary data.</text>
</comment>
<evidence type="ECO:0000313" key="1">
    <source>
        <dbReference type="EMBL" id="CAK9063825.1"/>
    </source>
</evidence>
<name>A0ABP0NJ65_9DINO</name>
<dbReference type="EMBL" id="CAXAMM010028936">
    <property type="protein sequence ID" value="CAK9063825.1"/>
    <property type="molecule type" value="Genomic_DNA"/>
</dbReference>
<reference evidence="1 2" key="1">
    <citation type="submission" date="2024-02" db="EMBL/GenBank/DDBJ databases">
        <authorList>
            <person name="Chen Y."/>
            <person name="Shah S."/>
            <person name="Dougan E. K."/>
            <person name="Thang M."/>
            <person name="Chan C."/>
        </authorList>
    </citation>
    <scope>NUCLEOTIDE SEQUENCE [LARGE SCALE GENOMIC DNA]</scope>
</reference>
<evidence type="ECO:0000313" key="2">
    <source>
        <dbReference type="Proteomes" id="UP001642464"/>
    </source>
</evidence>
<organism evidence="1 2">
    <name type="scientific">Durusdinium trenchii</name>
    <dbReference type="NCBI Taxonomy" id="1381693"/>
    <lineage>
        <taxon>Eukaryota</taxon>
        <taxon>Sar</taxon>
        <taxon>Alveolata</taxon>
        <taxon>Dinophyceae</taxon>
        <taxon>Suessiales</taxon>
        <taxon>Symbiodiniaceae</taxon>
        <taxon>Durusdinium</taxon>
    </lineage>
</organism>
<protein>
    <submittedName>
        <fullName evidence="1">C2 domain-containing protein</fullName>
    </submittedName>
</protein>
<dbReference type="Proteomes" id="UP001642464">
    <property type="component" value="Unassembled WGS sequence"/>
</dbReference>
<gene>
    <name evidence="1" type="ORF">SCF082_LOCUS32982</name>
</gene>
<keyword evidence="2" id="KW-1185">Reference proteome</keyword>
<proteinExistence type="predicted"/>